<dbReference type="EMBL" id="LT670818">
    <property type="protein sequence ID" value="SHH39055.1"/>
    <property type="molecule type" value="Genomic_DNA"/>
</dbReference>
<dbReference type="PRINTS" id="PR00035">
    <property type="entry name" value="HTHGNTR"/>
</dbReference>
<keyword evidence="1" id="KW-0805">Transcription regulation</keyword>
<keyword evidence="2" id="KW-0238">DNA-binding</keyword>
<dbReference type="PANTHER" id="PTHR43537:SF24">
    <property type="entry name" value="GLUCONATE OPERON TRANSCRIPTIONAL REPRESSOR"/>
    <property type="match status" value="1"/>
</dbReference>
<dbReference type="SMART" id="SM00895">
    <property type="entry name" value="FCD"/>
    <property type="match status" value="1"/>
</dbReference>
<dbReference type="PROSITE" id="PS50949">
    <property type="entry name" value="HTH_GNTR"/>
    <property type="match status" value="1"/>
</dbReference>
<dbReference type="Pfam" id="PF07729">
    <property type="entry name" value="FCD"/>
    <property type="match status" value="1"/>
</dbReference>
<dbReference type="Proteomes" id="UP000190675">
    <property type="component" value="Chromosome I"/>
</dbReference>
<dbReference type="InterPro" id="IPR011711">
    <property type="entry name" value="GntR_C"/>
</dbReference>
<evidence type="ECO:0000313" key="6">
    <source>
        <dbReference type="Proteomes" id="UP000190675"/>
    </source>
</evidence>
<evidence type="ECO:0000259" key="4">
    <source>
        <dbReference type="PROSITE" id="PS50949"/>
    </source>
</evidence>
<protein>
    <submittedName>
        <fullName evidence="5">Transcriptional regulator, GntR family</fullName>
    </submittedName>
</protein>
<dbReference type="PANTHER" id="PTHR43537">
    <property type="entry name" value="TRANSCRIPTIONAL REGULATOR, GNTR FAMILY"/>
    <property type="match status" value="1"/>
</dbReference>
<proteinExistence type="predicted"/>
<gene>
    <name evidence="5" type="ORF">SAMN05444169_7201</name>
</gene>
<dbReference type="OrthoDB" id="7846328at2"/>
<reference evidence="5 6" key="1">
    <citation type="submission" date="2016-11" db="EMBL/GenBank/DDBJ databases">
        <authorList>
            <person name="Jaros S."/>
            <person name="Januszkiewicz K."/>
            <person name="Wedrychowicz H."/>
        </authorList>
    </citation>
    <scope>NUCLEOTIDE SEQUENCE [LARGE SCALE GENOMIC DNA]</scope>
    <source>
        <strain evidence="5 6">GAS242</strain>
    </source>
</reference>
<evidence type="ECO:0000256" key="2">
    <source>
        <dbReference type="ARBA" id="ARBA00023125"/>
    </source>
</evidence>
<dbReference type="CDD" id="cd07377">
    <property type="entry name" value="WHTH_GntR"/>
    <property type="match status" value="1"/>
</dbReference>
<evidence type="ECO:0000313" key="5">
    <source>
        <dbReference type="EMBL" id="SHH39055.1"/>
    </source>
</evidence>
<dbReference type="AlphaFoldDB" id="A0A1M5SKN8"/>
<dbReference type="SUPFAM" id="SSF46785">
    <property type="entry name" value="Winged helix' DNA-binding domain"/>
    <property type="match status" value="1"/>
</dbReference>
<dbReference type="InterPro" id="IPR000524">
    <property type="entry name" value="Tscrpt_reg_HTH_GntR"/>
</dbReference>
<feature type="domain" description="HTH gntR-type" evidence="4">
    <location>
        <begin position="27"/>
        <end position="94"/>
    </location>
</feature>
<dbReference type="Pfam" id="PF00392">
    <property type="entry name" value="GntR"/>
    <property type="match status" value="1"/>
</dbReference>
<dbReference type="Gene3D" id="1.20.120.530">
    <property type="entry name" value="GntR ligand-binding domain-like"/>
    <property type="match status" value="1"/>
</dbReference>
<dbReference type="InterPro" id="IPR008920">
    <property type="entry name" value="TF_FadR/GntR_C"/>
</dbReference>
<dbReference type="SMART" id="SM00345">
    <property type="entry name" value="HTH_GNTR"/>
    <property type="match status" value="1"/>
</dbReference>
<name>A0A1M5SKN8_9BRAD</name>
<accession>A0A1M5SKN8</accession>
<dbReference type="SUPFAM" id="SSF48008">
    <property type="entry name" value="GntR ligand-binding domain-like"/>
    <property type="match status" value="1"/>
</dbReference>
<evidence type="ECO:0000256" key="1">
    <source>
        <dbReference type="ARBA" id="ARBA00023015"/>
    </source>
</evidence>
<dbReference type="Gene3D" id="1.10.10.10">
    <property type="entry name" value="Winged helix-like DNA-binding domain superfamily/Winged helix DNA-binding domain"/>
    <property type="match status" value="1"/>
</dbReference>
<sequence length="244" mass="27423">MAESLGLIVPTRGVTDAVDTRSEGEGASFPDIVVNAIIRGVHAGRLVPGQRLVEADLTRNLGVSRGPVREALKRLAAEGIVTLNRHRGAFVRAMTRDEVRDTLMILEVLTGLVARLAAQHIDMKGNREAFTAEHEKLMTFRDQGDSIAFLDQRRSYYDALLRIGGNGELKRLMPLMQIHLLRLQFQPYVTARQHEKQFQDYEAISRAVLSGNPRLSERVMHLHIRRTRLALDRLSQEAFAPVQS</sequence>
<dbReference type="GO" id="GO:0003700">
    <property type="term" value="F:DNA-binding transcription factor activity"/>
    <property type="evidence" value="ECO:0007669"/>
    <property type="project" value="InterPro"/>
</dbReference>
<dbReference type="InterPro" id="IPR036390">
    <property type="entry name" value="WH_DNA-bd_sf"/>
</dbReference>
<dbReference type="GO" id="GO:0003677">
    <property type="term" value="F:DNA binding"/>
    <property type="evidence" value="ECO:0007669"/>
    <property type="project" value="UniProtKB-KW"/>
</dbReference>
<organism evidence="5 6">
    <name type="scientific">Bradyrhizobium erythrophlei</name>
    <dbReference type="NCBI Taxonomy" id="1437360"/>
    <lineage>
        <taxon>Bacteria</taxon>
        <taxon>Pseudomonadati</taxon>
        <taxon>Pseudomonadota</taxon>
        <taxon>Alphaproteobacteria</taxon>
        <taxon>Hyphomicrobiales</taxon>
        <taxon>Nitrobacteraceae</taxon>
        <taxon>Bradyrhizobium</taxon>
    </lineage>
</organism>
<keyword evidence="3" id="KW-0804">Transcription</keyword>
<dbReference type="InterPro" id="IPR036388">
    <property type="entry name" value="WH-like_DNA-bd_sf"/>
</dbReference>
<evidence type="ECO:0000256" key="3">
    <source>
        <dbReference type="ARBA" id="ARBA00023163"/>
    </source>
</evidence>